<dbReference type="EMBL" id="BSXU01012866">
    <property type="protein sequence ID" value="GME78182.1"/>
    <property type="molecule type" value="Genomic_DNA"/>
</dbReference>
<feature type="region of interest" description="Disordered" evidence="1">
    <location>
        <begin position="54"/>
        <end position="73"/>
    </location>
</feature>
<name>A0A9W6T4N3_AMBMO</name>
<accession>A0A9W6T4N3</accession>
<protein>
    <submittedName>
        <fullName evidence="2">Unnamed protein product</fullName>
    </submittedName>
</protein>
<dbReference type="Proteomes" id="UP001165063">
    <property type="component" value="Unassembled WGS sequence"/>
</dbReference>
<gene>
    <name evidence="2" type="ORF">Amon01_000976600</name>
</gene>
<sequence>MTSNDLQENIPDSDPVEPLVNDDKLNNNILQGLNGFQDYISGEIEQVSKLVHNNKSVSPNQPPSLKQQQPKPIATATATATNHNTVITAPLPLNANTNITTSFDQQITTSSSMLDVLNVLLKDVTQRMEMVENVISNKHQQLRLELDKKFQDLHDEHRSKMNGFLSQTQTNLQNMISSESRLFDCISKD</sequence>
<dbReference type="AlphaFoldDB" id="A0A9W6T4N3"/>
<evidence type="ECO:0000256" key="1">
    <source>
        <dbReference type="SAM" id="MobiDB-lite"/>
    </source>
</evidence>
<evidence type="ECO:0000313" key="3">
    <source>
        <dbReference type="Proteomes" id="UP001165063"/>
    </source>
</evidence>
<comment type="caution">
    <text evidence="2">The sequence shown here is derived from an EMBL/GenBank/DDBJ whole genome shotgun (WGS) entry which is preliminary data.</text>
</comment>
<proteinExistence type="predicted"/>
<reference evidence="2" key="1">
    <citation type="submission" date="2023-04" db="EMBL/GenBank/DDBJ databases">
        <title>Ambrosiozyma monospora NBRC 1965.</title>
        <authorList>
            <person name="Ichikawa N."/>
            <person name="Sato H."/>
            <person name="Tonouchi N."/>
        </authorList>
    </citation>
    <scope>NUCLEOTIDE SEQUENCE</scope>
    <source>
        <strain evidence="2">NBRC 1965</strain>
    </source>
</reference>
<organism evidence="2 3">
    <name type="scientific">Ambrosiozyma monospora</name>
    <name type="common">Yeast</name>
    <name type="synonym">Endomycopsis monosporus</name>
    <dbReference type="NCBI Taxonomy" id="43982"/>
    <lineage>
        <taxon>Eukaryota</taxon>
        <taxon>Fungi</taxon>
        <taxon>Dikarya</taxon>
        <taxon>Ascomycota</taxon>
        <taxon>Saccharomycotina</taxon>
        <taxon>Pichiomycetes</taxon>
        <taxon>Pichiales</taxon>
        <taxon>Pichiaceae</taxon>
        <taxon>Ambrosiozyma</taxon>
    </lineage>
</organism>
<feature type="compositionally biased region" description="Low complexity" evidence="1">
    <location>
        <begin position="63"/>
        <end position="73"/>
    </location>
</feature>
<feature type="region of interest" description="Disordered" evidence="1">
    <location>
        <begin position="1"/>
        <end position="23"/>
    </location>
</feature>
<evidence type="ECO:0000313" key="2">
    <source>
        <dbReference type="EMBL" id="GME78182.1"/>
    </source>
</evidence>
<keyword evidence="3" id="KW-1185">Reference proteome</keyword>